<dbReference type="OrthoDB" id="360390at2759"/>
<feature type="domain" description="RRM" evidence="11">
    <location>
        <begin position="869"/>
        <end position="941"/>
    </location>
</feature>
<evidence type="ECO:0000256" key="3">
    <source>
        <dbReference type="ARBA" id="ARBA00022737"/>
    </source>
</evidence>
<dbReference type="GO" id="GO:0005688">
    <property type="term" value="C:U6 snRNP"/>
    <property type="evidence" value="ECO:0007669"/>
    <property type="project" value="UniProtKB-ARBA"/>
</dbReference>
<feature type="compositionally biased region" description="Polar residues" evidence="10">
    <location>
        <begin position="936"/>
        <end position="946"/>
    </location>
</feature>
<dbReference type="Pfam" id="PF16842">
    <property type="entry name" value="RRM_occluded"/>
    <property type="match status" value="1"/>
</dbReference>
<evidence type="ECO:0000259" key="11">
    <source>
        <dbReference type="PROSITE" id="PS50102"/>
    </source>
</evidence>
<feature type="domain" description="RRM" evidence="11">
    <location>
        <begin position="680"/>
        <end position="757"/>
    </location>
</feature>
<dbReference type="AlphaFoldDB" id="A0A4S4M3Y0"/>
<dbReference type="SUPFAM" id="SSF54928">
    <property type="entry name" value="RNA-binding domain, RBD"/>
    <property type="match status" value="3"/>
</dbReference>
<dbReference type="InterPro" id="IPR034397">
    <property type="entry name" value="Prp24_RRM1"/>
</dbReference>
<dbReference type="InterPro" id="IPR012677">
    <property type="entry name" value="Nucleotide-bd_a/b_plait_sf"/>
</dbReference>
<evidence type="ECO:0000256" key="8">
    <source>
        <dbReference type="ARBA" id="ARBA00093627"/>
    </source>
</evidence>
<keyword evidence="6" id="KW-0539">Nucleus</keyword>
<evidence type="ECO:0000256" key="2">
    <source>
        <dbReference type="ARBA" id="ARBA00022664"/>
    </source>
</evidence>
<keyword evidence="5" id="KW-0508">mRNA splicing</keyword>
<dbReference type="FunFam" id="3.30.70.330:FF:000365">
    <property type="entry name" value="U4/U6 snRNA-associated-splicing factor PRP24"/>
    <property type="match status" value="1"/>
</dbReference>
<keyword evidence="4 9" id="KW-0694">RNA-binding</keyword>
<feature type="domain" description="RRM" evidence="11">
    <location>
        <begin position="606"/>
        <end position="679"/>
    </location>
</feature>
<organism evidence="12 13">
    <name type="scientific">Bondarzewia mesenterica</name>
    <dbReference type="NCBI Taxonomy" id="1095465"/>
    <lineage>
        <taxon>Eukaryota</taxon>
        <taxon>Fungi</taxon>
        <taxon>Dikarya</taxon>
        <taxon>Basidiomycota</taxon>
        <taxon>Agaricomycotina</taxon>
        <taxon>Agaricomycetes</taxon>
        <taxon>Russulales</taxon>
        <taxon>Bondarzewiaceae</taxon>
        <taxon>Bondarzewia</taxon>
    </lineage>
</organism>
<dbReference type="SMART" id="SM00386">
    <property type="entry name" value="HAT"/>
    <property type="match status" value="4"/>
</dbReference>
<dbReference type="InterPro" id="IPR031766">
    <property type="entry name" value="RRM_occluded"/>
</dbReference>
<dbReference type="InterPro" id="IPR003107">
    <property type="entry name" value="HAT"/>
</dbReference>
<dbReference type="CDD" id="cd12297">
    <property type="entry name" value="RRM2_Prp24"/>
    <property type="match status" value="1"/>
</dbReference>
<comment type="subcellular location">
    <subcellularLocation>
        <location evidence="1">Nucleus</location>
    </subcellularLocation>
</comment>
<accession>A0A4S4M3Y0</accession>
<keyword evidence="3" id="KW-0677">Repeat</keyword>
<dbReference type="SUPFAM" id="SSF48452">
    <property type="entry name" value="TPR-like"/>
    <property type="match status" value="1"/>
</dbReference>
<dbReference type="InterPro" id="IPR034398">
    <property type="entry name" value="Prp24_RRM2"/>
</dbReference>
<dbReference type="EMBL" id="SGPL01000055">
    <property type="protein sequence ID" value="THH19088.1"/>
    <property type="molecule type" value="Genomic_DNA"/>
</dbReference>
<gene>
    <name evidence="12" type="ORF">EW146_g2006</name>
</gene>
<dbReference type="Pfam" id="PF00076">
    <property type="entry name" value="RRM_1"/>
    <property type="match status" value="3"/>
</dbReference>
<dbReference type="GO" id="GO:0003723">
    <property type="term" value="F:RNA binding"/>
    <property type="evidence" value="ECO:0007669"/>
    <property type="project" value="UniProtKB-UniRule"/>
</dbReference>
<evidence type="ECO:0000256" key="1">
    <source>
        <dbReference type="ARBA" id="ARBA00004123"/>
    </source>
</evidence>
<dbReference type="Gene3D" id="1.25.40.10">
    <property type="entry name" value="Tetratricopeptide repeat domain"/>
    <property type="match status" value="3"/>
</dbReference>
<dbReference type="InterPro" id="IPR011990">
    <property type="entry name" value="TPR-like_helical_dom_sf"/>
</dbReference>
<dbReference type="InterPro" id="IPR035979">
    <property type="entry name" value="RBD_domain_sf"/>
</dbReference>
<keyword evidence="2" id="KW-0507">mRNA processing</keyword>
<reference evidence="12 13" key="1">
    <citation type="submission" date="2019-02" db="EMBL/GenBank/DDBJ databases">
        <title>Genome sequencing of the rare red list fungi Bondarzewia mesenterica.</title>
        <authorList>
            <person name="Buettner E."/>
            <person name="Kellner H."/>
        </authorList>
    </citation>
    <scope>NUCLEOTIDE SEQUENCE [LARGE SCALE GENOMIC DNA]</scope>
    <source>
        <strain evidence="12 13">DSM 108281</strain>
    </source>
</reference>
<dbReference type="PROSITE" id="PS50102">
    <property type="entry name" value="RRM"/>
    <property type="match status" value="4"/>
</dbReference>
<feature type="region of interest" description="Disordered" evidence="10">
    <location>
        <begin position="936"/>
        <end position="1001"/>
    </location>
</feature>
<protein>
    <recommendedName>
        <fullName evidence="8">U4/U6 snRNA-associated-splicing factor PRP24</fullName>
    </recommendedName>
</protein>
<dbReference type="InterPro" id="IPR000504">
    <property type="entry name" value="RRM_dom"/>
</dbReference>
<evidence type="ECO:0000313" key="12">
    <source>
        <dbReference type="EMBL" id="THH19088.1"/>
    </source>
</evidence>
<dbReference type="CDD" id="cd12296">
    <property type="entry name" value="RRM1_Prp24"/>
    <property type="match status" value="1"/>
</dbReference>
<dbReference type="Pfam" id="PF23240">
    <property type="entry name" value="HAT_PRP39_N"/>
    <property type="match status" value="1"/>
</dbReference>
<dbReference type="Proteomes" id="UP000310158">
    <property type="component" value="Unassembled WGS sequence"/>
</dbReference>
<evidence type="ECO:0000256" key="9">
    <source>
        <dbReference type="PROSITE-ProRule" id="PRU00176"/>
    </source>
</evidence>
<proteinExistence type="predicted"/>
<dbReference type="CDD" id="cd00590">
    <property type="entry name" value="RRM_SF"/>
    <property type="match status" value="1"/>
</dbReference>
<dbReference type="PANTHER" id="PTHR24012">
    <property type="entry name" value="RNA BINDING PROTEIN"/>
    <property type="match status" value="1"/>
</dbReference>
<feature type="compositionally biased region" description="Polar residues" evidence="10">
    <location>
        <begin position="977"/>
        <end position="988"/>
    </location>
</feature>
<comment type="function">
    <text evidence="7">Functions as a recycling factor of the spliceosome, a machinery that forms on each precursor-messenger RNA (pre-mRNA) and catalyzes the removal of introns. Chaperones the re-annealing of U4 and U6 snRNAs (small nuclear RNAs) released from previous rounds of splicing, an initial step in reforming the U4/U6-U5 tri-snRNP (small nuclear ribonucleoprotein) that can reassemble into another spliceosome complex; this step involves binding U6 and facilitating the unwinding of the U6 internal stem loop, followed by base-pairing of U6 to U4.</text>
</comment>
<feature type="domain" description="RRM" evidence="11">
    <location>
        <begin position="771"/>
        <end position="847"/>
    </location>
</feature>
<evidence type="ECO:0000313" key="13">
    <source>
        <dbReference type="Proteomes" id="UP000310158"/>
    </source>
</evidence>
<evidence type="ECO:0000256" key="7">
    <source>
        <dbReference type="ARBA" id="ARBA00093374"/>
    </source>
</evidence>
<keyword evidence="13" id="KW-1185">Reference proteome</keyword>
<dbReference type="Gene3D" id="3.30.70.330">
    <property type="match status" value="4"/>
</dbReference>
<dbReference type="GO" id="GO:0008380">
    <property type="term" value="P:RNA splicing"/>
    <property type="evidence" value="ECO:0007669"/>
    <property type="project" value="UniProtKB-KW"/>
</dbReference>
<dbReference type="GO" id="GO:0006397">
    <property type="term" value="P:mRNA processing"/>
    <property type="evidence" value="ECO:0007669"/>
    <property type="project" value="UniProtKB-KW"/>
</dbReference>
<evidence type="ECO:0000256" key="10">
    <source>
        <dbReference type="SAM" id="MobiDB-lite"/>
    </source>
</evidence>
<name>A0A4S4M3Y0_9AGAM</name>
<sequence length="1001" mass="113147">MDETESLEALSNLLTELLEKPYDISLHAQHIRLASATGMEDQVRDAREMVTTYWAAGDEVWIPLIEAKEKLVNLESREGLQEILDLYNRAESDYLSIPILRKHVDFLIERHAQLSESGVQLGHADEAESFFSTSWTRDAIGSLNKEETNCNQGHELWTAQRDWEFEMLEAAPANERPMWVASIENLHLHCIQQPHSNHEEIFQSYSSFTTNYKPPEEYEALLVWASKHRSRAVKTYEWREKYENSLSESGYSLAAYNSYVNYERRPKKPDLSMLAGICERAIAEAAKRRFAGEVGAEGVLVSFWIEYVDSLRIHHGDDRVQLKVFRRAVRSIPGSGDIWARYIRFLEAHEELIESNKAETISDAYDRALATGLFEEDPEQIVPLVLARAGYEKRKIMSFDTASEVGDPRFRLEKFLATLRKDYEEFDEAADVWADAAQHYKTSYLAWLAYTDELIQHEEILSARAVFDEISTQNMDWPEAIWEAWMAMEHAHTSLEGLQECLDKVDMARTQVNNRRAKEAEKAQYQAMQIAVEQQAAQAAQAVVSQTSMPTSSQSGDGGVAMDIDSVAHIVGVGVKRKAEDSLEVEESKKAKIEAPQPLKRDRENSTVFVAELPSGTTEDDLIKLFRDCGQIREIKVTQLPNMLVATVEFMERESVPAALTKDKKRLHDQEIAVHLAWESTLYVTNFPEKVDDEFIRDLFGKYGPLFDVRWPSKKFKSTRRFCYVQFASPTSAKAALGLHNHELEPGIALSVYISNPQRKKERTDVDANAREVYVAGLSKFASKKDLEKLFGTYGPIKEVRMSADADGHSKGFAFVEFEQEKDAITALNANNYELKKRRIAVTLADTRVRSRKHEPESGLGKKADIRSRTLHIHNLPAATQEGLLQQVLEKHAPVQKVEVFADKNEAVVEFHNAADVGKMLLLSEPIIFHGQALQLSESSDKPSGSSTGGLFVPRAAKSRPRAGLGHVRKPPVASSMEGTSTQSQQNKGQDDFRKMVMGGK</sequence>
<comment type="caution">
    <text evidence="12">The sequence shown here is derived from an EMBL/GenBank/DDBJ whole genome shotgun (WGS) entry which is preliminary data.</text>
</comment>
<evidence type="ECO:0000256" key="6">
    <source>
        <dbReference type="ARBA" id="ARBA00023242"/>
    </source>
</evidence>
<dbReference type="SMART" id="SM00360">
    <property type="entry name" value="RRM"/>
    <property type="match status" value="4"/>
</dbReference>
<evidence type="ECO:0000256" key="4">
    <source>
        <dbReference type="ARBA" id="ARBA00022884"/>
    </source>
</evidence>
<evidence type="ECO:0000256" key="5">
    <source>
        <dbReference type="ARBA" id="ARBA00023187"/>
    </source>
</evidence>